<sequence>MVKKRLKVIWADEAKEALRQVYNFLKYRESIEIARKVRDEILFQTKSLSDFPEKFEKEHYLLNIPGNFRYKVVWSYKIIYEVTFDSVYILDIFHTSRDPSNIKKPK</sequence>
<evidence type="ECO:0008006" key="4">
    <source>
        <dbReference type="Google" id="ProtNLM"/>
    </source>
</evidence>
<dbReference type="EMBL" id="BMYF01000030">
    <property type="protein sequence ID" value="GHB52383.1"/>
    <property type="molecule type" value="Genomic_DNA"/>
</dbReference>
<proteinExistence type="predicted"/>
<accession>A0A8J3D3E6</accession>
<protein>
    <recommendedName>
        <fullName evidence="4">Plasmid stabilization system protein ParE</fullName>
    </recommendedName>
</protein>
<comment type="caution">
    <text evidence="2">The sequence shown here is derived from an EMBL/GenBank/DDBJ whole genome shotgun (WGS) entry which is preliminary data.</text>
</comment>
<dbReference type="Pfam" id="PF05016">
    <property type="entry name" value="ParE_toxin"/>
    <property type="match status" value="1"/>
</dbReference>
<gene>
    <name evidence="2" type="ORF">GCM10008106_36330</name>
</gene>
<dbReference type="InterPro" id="IPR007712">
    <property type="entry name" value="RelE/ParE_toxin"/>
</dbReference>
<reference evidence="2" key="1">
    <citation type="journal article" date="2014" name="Int. J. Syst. Evol. Microbiol.">
        <title>Complete genome sequence of Corynebacterium casei LMG S-19264T (=DSM 44701T), isolated from a smear-ripened cheese.</title>
        <authorList>
            <consortium name="US DOE Joint Genome Institute (JGI-PGF)"/>
            <person name="Walter F."/>
            <person name="Albersmeier A."/>
            <person name="Kalinowski J."/>
            <person name="Ruckert C."/>
        </authorList>
    </citation>
    <scope>NUCLEOTIDE SEQUENCE</scope>
    <source>
        <strain evidence="2">KCTC 23224</strain>
    </source>
</reference>
<reference evidence="2" key="2">
    <citation type="submission" date="2020-09" db="EMBL/GenBank/DDBJ databases">
        <authorList>
            <person name="Sun Q."/>
            <person name="Kim S."/>
        </authorList>
    </citation>
    <scope>NUCLEOTIDE SEQUENCE</scope>
    <source>
        <strain evidence="2">KCTC 23224</strain>
    </source>
</reference>
<dbReference type="RefSeq" id="WP_189586338.1">
    <property type="nucleotide sequence ID" value="NZ_BMYF01000030.1"/>
</dbReference>
<dbReference type="AlphaFoldDB" id="A0A8J3D3E6"/>
<keyword evidence="3" id="KW-1185">Reference proteome</keyword>
<evidence type="ECO:0000313" key="3">
    <source>
        <dbReference type="Proteomes" id="UP000642809"/>
    </source>
</evidence>
<name>A0A8J3D3E6_9BACT</name>
<keyword evidence="1" id="KW-1277">Toxin-antitoxin system</keyword>
<organism evidence="2 3">
    <name type="scientific">Mongoliitalea lutea</name>
    <dbReference type="NCBI Taxonomy" id="849756"/>
    <lineage>
        <taxon>Bacteria</taxon>
        <taxon>Pseudomonadati</taxon>
        <taxon>Bacteroidota</taxon>
        <taxon>Cytophagia</taxon>
        <taxon>Cytophagales</taxon>
        <taxon>Cyclobacteriaceae</taxon>
        <taxon>Mongoliitalea</taxon>
    </lineage>
</organism>
<dbReference type="Proteomes" id="UP000642809">
    <property type="component" value="Unassembled WGS sequence"/>
</dbReference>
<evidence type="ECO:0000313" key="2">
    <source>
        <dbReference type="EMBL" id="GHB52383.1"/>
    </source>
</evidence>
<dbReference type="Gene3D" id="3.30.2310.20">
    <property type="entry name" value="RelE-like"/>
    <property type="match status" value="1"/>
</dbReference>
<evidence type="ECO:0000256" key="1">
    <source>
        <dbReference type="ARBA" id="ARBA00022649"/>
    </source>
</evidence>
<dbReference type="InterPro" id="IPR035093">
    <property type="entry name" value="RelE/ParE_toxin_dom_sf"/>
</dbReference>